<evidence type="ECO:0000256" key="6">
    <source>
        <dbReference type="ARBA" id="ARBA00023163"/>
    </source>
</evidence>
<evidence type="ECO:0000256" key="8">
    <source>
        <dbReference type="PROSITE-ProRule" id="PRU00042"/>
    </source>
</evidence>
<dbReference type="GO" id="GO:0005634">
    <property type="term" value="C:nucleus"/>
    <property type="evidence" value="ECO:0007669"/>
    <property type="project" value="UniProtKB-SubCell"/>
</dbReference>
<keyword evidence="7" id="KW-0539">Nucleus</keyword>
<dbReference type="GO" id="GO:0008270">
    <property type="term" value="F:zinc ion binding"/>
    <property type="evidence" value="ECO:0007669"/>
    <property type="project" value="UniProtKB-KW"/>
</dbReference>
<comment type="subcellular location">
    <subcellularLocation>
        <location evidence="1">Nucleus</location>
    </subcellularLocation>
</comment>
<gene>
    <name evidence="11" type="ORF">HU200_037370</name>
</gene>
<organism evidence="11 12">
    <name type="scientific">Digitaria exilis</name>
    <dbReference type="NCBI Taxonomy" id="1010633"/>
    <lineage>
        <taxon>Eukaryota</taxon>
        <taxon>Viridiplantae</taxon>
        <taxon>Streptophyta</taxon>
        <taxon>Embryophyta</taxon>
        <taxon>Tracheophyta</taxon>
        <taxon>Spermatophyta</taxon>
        <taxon>Magnoliopsida</taxon>
        <taxon>Liliopsida</taxon>
        <taxon>Poales</taxon>
        <taxon>Poaceae</taxon>
        <taxon>PACMAD clade</taxon>
        <taxon>Panicoideae</taxon>
        <taxon>Panicodae</taxon>
        <taxon>Paniceae</taxon>
        <taxon>Anthephorinae</taxon>
        <taxon>Digitaria</taxon>
    </lineage>
</organism>
<dbReference type="PROSITE" id="PS50157">
    <property type="entry name" value="ZINC_FINGER_C2H2_2"/>
    <property type="match status" value="1"/>
</dbReference>
<evidence type="ECO:0000256" key="2">
    <source>
        <dbReference type="ARBA" id="ARBA00022723"/>
    </source>
</evidence>
<accession>A0A835BDB6</accession>
<evidence type="ECO:0000256" key="5">
    <source>
        <dbReference type="ARBA" id="ARBA00023015"/>
    </source>
</evidence>
<keyword evidence="3 8" id="KW-0863">Zinc-finger</keyword>
<keyword evidence="12" id="KW-1185">Reference proteome</keyword>
<evidence type="ECO:0000256" key="7">
    <source>
        <dbReference type="ARBA" id="ARBA00023242"/>
    </source>
</evidence>
<name>A0A835BDB6_9POAL</name>
<evidence type="ECO:0000256" key="3">
    <source>
        <dbReference type="ARBA" id="ARBA00022771"/>
    </source>
</evidence>
<feature type="region of interest" description="Disordered" evidence="9">
    <location>
        <begin position="95"/>
        <end position="134"/>
    </location>
</feature>
<dbReference type="InterPro" id="IPR013087">
    <property type="entry name" value="Znf_C2H2_type"/>
</dbReference>
<evidence type="ECO:0000256" key="4">
    <source>
        <dbReference type="ARBA" id="ARBA00022833"/>
    </source>
</evidence>
<dbReference type="InterPro" id="IPR036236">
    <property type="entry name" value="Znf_C2H2_sf"/>
</dbReference>
<reference evidence="11" key="1">
    <citation type="submission" date="2020-07" db="EMBL/GenBank/DDBJ databases">
        <title>Genome sequence and genetic diversity analysis of an under-domesticated orphan crop, white fonio (Digitaria exilis).</title>
        <authorList>
            <person name="Bennetzen J.L."/>
            <person name="Chen S."/>
            <person name="Ma X."/>
            <person name="Wang X."/>
            <person name="Yssel A.E.J."/>
            <person name="Chaluvadi S.R."/>
            <person name="Johnson M."/>
            <person name="Gangashetty P."/>
            <person name="Hamidou F."/>
            <person name="Sanogo M.D."/>
            <person name="Zwaenepoel A."/>
            <person name="Wallace J."/>
            <person name="Van De Peer Y."/>
            <person name="Van Deynze A."/>
        </authorList>
    </citation>
    <scope>NUCLEOTIDE SEQUENCE</scope>
    <source>
        <tissue evidence="11">Leaves</tissue>
    </source>
</reference>
<dbReference type="SUPFAM" id="SSF57667">
    <property type="entry name" value="beta-beta-alpha zinc fingers"/>
    <property type="match status" value="1"/>
</dbReference>
<evidence type="ECO:0000256" key="1">
    <source>
        <dbReference type="ARBA" id="ARBA00004123"/>
    </source>
</evidence>
<dbReference type="Proteomes" id="UP000636709">
    <property type="component" value="Unassembled WGS sequence"/>
</dbReference>
<dbReference type="SMART" id="SM00355">
    <property type="entry name" value="ZnF_C2H2"/>
    <property type="match status" value="1"/>
</dbReference>
<dbReference type="AlphaFoldDB" id="A0A835BDB6"/>
<feature type="domain" description="C2H2-type" evidence="10">
    <location>
        <begin position="69"/>
        <end position="96"/>
    </location>
</feature>
<keyword evidence="2" id="KW-0479">Metal-binding</keyword>
<evidence type="ECO:0000259" key="10">
    <source>
        <dbReference type="PROSITE" id="PS50157"/>
    </source>
</evidence>
<sequence>MAKKYYYCWGMSSALSARTGGAAATTTNIRSWPSPAVHGGEQQPSWEEVAFARDAAGQLGGCVWPPRSYTCTFCQREFRSAQALGGHMNVHRRDRARLRHCTSPDDLVDDDEAPPPPPPHKQQLPPPPPAAAHNNLLVQDDASTLFISRANKQPLLMSGSADGTPISLSAACDHQQQQAAASSHIAATIMRMRESKNKLVISIPAPAAAATAGMSKDALLAVADYQKEEEEKEIIVAERTKRRRLVVHHHQQQQQQPDLDAPLFFLRPPPLAASNNCGVEHDDAKVPNRVIITSPTSPNSLHLAGRQEVDLELRLGTS</sequence>
<dbReference type="OrthoDB" id="1708403at2759"/>
<comment type="caution">
    <text evidence="11">The sequence shown here is derived from an EMBL/GenBank/DDBJ whole genome shotgun (WGS) entry which is preliminary data.</text>
</comment>
<keyword evidence="6" id="KW-0804">Transcription</keyword>
<protein>
    <recommendedName>
        <fullName evidence="10">C2H2-type domain-containing protein</fullName>
    </recommendedName>
</protein>
<dbReference type="Pfam" id="PF13912">
    <property type="entry name" value="zf-C2H2_6"/>
    <property type="match status" value="1"/>
</dbReference>
<dbReference type="PROSITE" id="PS00028">
    <property type="entry name" value="ZINC_FINGER_C2H2_1"/>
    <property type="match status" value="1"/>
</dbReference>
<evidence type="ECO:0000313" key="12">
    <source>
        <dbReference type="Proteomes" id="UP000636709"/>
    </source>
</evidence>
<dbReference type="EMBL" id="JACEFO010001886">
    <property type="protein sequence ID" value="KAF8695526.1"/>
    <property type="molecule type" value="Genomic_DNA"/>
</dbReference>
<dbReference type="InterPro" id="IPR052426">
    <property type="entry name" value="Plant_dev_regulator"/>
</dbReference>
<keyword evidence="5" id="KW-0805">Transcription regulation</keyword>
<evidence type="ECO:0000256" key="9">
    <source>
        <dbReference type="SAM" id="MobiDB-lite"/>
    </source>
</evidence>
<evidence type="ECO:0000313" key="11">
    <source>
        <dbReference type="EMBL" id="KAF8695526.1"/>
    </source>
</evidence>
<dbReference type="PANTHER" id="PTHR45801">
    <property type="entry name" value="OS07G0101800 PROTEIN"/>
    <property type="match status" value="1"/>
</dbReference>
<proteinExistence type="predicted"/>
<dbReference type="Gene3D" id="3.30.160.60">
    <property type="entry name" value="Classic Zinc Finger"/>
    <property type="match status" value="1"/>
</dbReference>
<dbReference type="PANTHER" id="PTHR45801:SF110">
    <property type="entry name" value="TRANSCRIPTIONAL REGULATOR SUPERMAN"/>
    <property type="match status" value="1"/>
</dbReference>
<feature type="compositionally biased region" description="Pro residues" evidence="9">
    <location>
        <begin position="114"/>
        <end position="130"/>
    </location>
</feature>
<keyword evidence="4" id="KW-0862">Zinc</keyword>